<dbReference type="Proteomes" id="UP000287651">
    <property type="component" value="Unassembled WGS sequence"/>
</dbReference>
<dbReference type="EMBL" id="AMZH03016944">
    <property type="protein sequence ID" value="RRT43719.1"/>
    <property type="molecule type" value="Genomic_DNA"/>
</dbReference>
<feature type="region of interest" description="Disordered" evidence="1">
    <location>
        <begin position="1"/>
        <end position="24"/>
    </location>
</feature>
<comment type="caution">
    <text evidence="2">The sequence shown here is derived from an EMBL/GenBank/DDBJ whole genome shotgun (WGS) entry which is preliminary data.</text>
</comment>
<reference evidence="2 3" key="1">
    <citation type="journal article" date="2014" name="Agronomy (Basel)">
        <title>A Draft Genome Sequence for Ensete ventricosum, the Drought-Tolerant Tree Against Hunger.</title>
        <authorList>
            <person name="Harrison J."/>
            <person name="Moore K.A."/>
            <person name="Paszkiewicz K."/>
            <person name="Jones T."/>
            <person name="Grant M."/>
            <person name="Ambacheew D."/>
            <person name="Muzemil S."/>
            <person name="Studholme D.J."/>
        </authorList>
    </citation>
    <scope>NUCLEOTIDE SEQUENCE [LARGE SCALE GENOMIC DNA]</scope>
</reference>
<evidence type="ECO:0000313" key="2">
    <source>
        <dbReference type="EMBL" id="RRT43719.1"/>
    </source>
</evidence>
<sequence length="87" mass="9293">MVTRRGVSTYGRAPPHPPIGAATHGQATYKGCRLQLGPLQGRLHAAKVRLLMGQVATCNNGGACRQAAYSGGRLRHDTRRQVACGQR</sequence>
<name>A0A426XW34_ENSVE</name>
<evidence type="ECO:0000313" key="3">
    <source>
        <dbReference type="Proteomes" id="UP000287651"/>
    </source>
</evidence>
<evidence type="ECO:0000256" key="1">
    <source>
        <dbReference type="SAM" id="MobiDB-lite"/>
    </source>
</evidence>
<protein>
    <submittedName>
        <fullName evidence="2">Uncharacterized protein</fullName>
    </submittedName>
</protein>
<gene>
    <name evidence="2" type="ORF">B296_00053475</name>
</gene>
<organism evidence="2 3">
    <name type="scientific">Ensete ventricosum</name>
    <name type="common">Abyssinian banana</name>
    <name type="synonym">Musa ensete</name>
    <dbReference type="NCBI Taxonomy" id="4639"/>
    <lineage>
        <taxon>Eukaryota</taxon>
        <taxon>Viridiplantae</taxon>
        <taxon>Streptophyta</taxon>
        <taxon>Embryophyta</taxon>
        <taxon>Tracheophyta</taxon>
        <taxon>Spermatophyta</taxon>
        <taxon>Magnoliopsida</taxon>
        <taxon>Liliopsida</taxon>
        <taxon>Zingiberales</taxon>
        <taxon>Musaceae</taxon>
        <taxon>Ensete</taxon>
    </lineage>
</organism>
<accession>A0A426XW34</accession>
<dbReference type="AlphaFoldDB" id="A0A426XW34"/>
<proteinExistence type="predicted"/>